<organism evidence="11 12">
    <name type="scientific">Piscirickettsia salmonis</name>
    <dbReference type="NCBI Taxonomy" id="1238"/>
    <lineage>
        <taxon>Bacteria</taxon>
        <taxon>Pseudomonadati</taxon>
        <taxon>Pseudomonadota</taxon>
        <taxon>Gammaproteobacteria</taxon>
        <taxon>Thiotrichales</taxon>
        <taxon>Piscirickettsiaceae</taxon>
        <taxon>Piscirickettsia</taxon>
    </lineage>
</organism>
<dbReference type="PANTHER" id="PTHR43528">
    <property type="entry name" value="ALPHA-KETOGLUTARATE PERMEASE"/>
    <property type="match status" value="1"/>
</dbReference>
<feature type="transmembrane region" description="Helical" evidence="9">
    <location>
        <begin position="195"/>
        <end position="214"/>
    </location>
</feature>
<comment type="similarity">
    <text evidence="2">Belongs to the major facilitator superfamily. Metabolite:H+ Symporter (MHS) family (TC 2.A.1.6) family.</text>
</comment>
<feature type="transmembrane region" description="Helical" evidence="9">
    <location>
        <begin position="20"/>
        <end position="48"/>
    </location>
</feature>
<comment type="subcellular location">
    <subcellularLocation>
        <location evidence="1">Cell membrane</location>
        <topology evidence="1">Multi-pass membrane protein</topology>
    </subcellularLocation>
</comment>
<dbReference type="RefSeq" id="WP_230382384.1">
    <property type="nucleotide sequence ID" value="NZ_CP012508.1"/>
</dbReference>
<accession>A0AAC8ZNR2</accession>
<dbReference type="InterPro" id="IPR036259">
    <property type="entry name" value="MFS_trans_sf"/>
</dbReference>
<dbReference type="PANTHER" id="PTHR43528:SF7">
    <property type="entry name" value="MFS TRANSPORTER"/>
    <property type="match status" value="1"/>
</dbReference>
<dbReference type="Pfam" id="PF07690">
    <property type="entry name" value="MFS_1"/>
    <property type="match status" value="1"/>
</dbReference>
<dbReference type="AlphaFoldDB" id="A0AAC8ZNR2"/>
<evidence type="ECO:0000259" key="10">
    <source>
        <dbReference type="PROSITE" id="PS50850"/>
    </source>
</evidence>
<evidence type="ECO:0000256" key="4">
    <source>
        <dbReference type="ARBA" id="ARBA00022475"/>
    </source>
</evidence>
<dbReference type="InterPro" id="IPR005828">
    <property type="entry name" value="MFS_sugar_transport-like"/>
</dbReference>
<evidence type="ECO:0000256" key="5">
    <source>
        <dbReference type="ARBA" id="ARBA00022692"/>
    </source>
</evidence>
<feature type="transmembrane region" description="Helical" evidence="9">
    <location>
        <begin position="407"/>
        <end position="426"/>
    </location>
</feature>
<feature type="transmembrane region" description="Helical" evidence="9">
    <location>
        <begin position="256"/>
        <end position="278"/>
    </location>
</feature>
<dbReference type="GO" id="GO:0015293">
    <property type="term" value="F:symporter activity"/>
    <property type="evidence" value="ECO:0007669"/>
    <property type="project" value="UniProtKB-KW"/>
</dbReference>
<dbReference type="PROSITE" id="PS00217">
    <property type="entry name" value="SUGAR_TRANSPORT_2"/>
    <property type="match status" value="1"/>
</dbReference>
<dbReference type="InterPro" id="IPR051084">
    <property type="entry name" value="H+-coupled_symporters"/>
</dbReference>
<keyword evidence="8 9" id="KW-0472">Membrane</keyword>
<keyword evidence="3" id="KW-0813">Transport</keyword>
<dbReference type="EMBL" id="CP012508">
    <property type="protein sequence ID" value="ALB22379.1"/>
    <property type="molecule type" value="Genomic_DNA"/>
</dbReference>
<feature type="transmembrane region" description="Helical" evidence="9">
    <location>
        <begin position="60"/>
        <end position="82"/>
    </location>
</feature>
<dbReference type="InterPro" id="IPR011701">
    <property type="entry name" value="MFS"/>
</dbReference>
<dbReference type="SUPFAM" id="SSF103473">
    <property type="entry name" value="MFS general substrate transporter"/>
    <property type="match status" value="1"/>
</dbReference>
<feature type="transmembrane region" description="Helical" evidence="9">
    <location>
        <begin position="432"/>
        <end position="451"/>
    </location>
</feature>
<dbReference type="Proteomes" id="UP000029558">
    <property type="component" value="Chromosome"/>
</dbReference>
<dbReference type="InterPro" id="IPR005829">
    <property type="entry name" value="Sugar_transporter_CS"/>
</dbReference>
<dbReference type="Pfam" id="PF00083">
    <property type="entry name" value="Sugar_tr"/>
    <property type="match status" value="1"/>
</dbReference>
<reference evidence="11 12" key="1">
    <citation type="journal article" date="2014" name="Genome Announc.">
        <title>Comparative Genome Analysis of Two Isolates of the Fish Pathogen Piscirickettsia salmonis from Different Hosts Reveals Major Differences in Virulence-Associated Secretion Systems.</title>
        <authorList>
            <person name="Bohle H."/>
            <person name="Henriquez P."/>
            <person name="Grothusen H."/>
            <person name="Navas E."/>
            <person name="Sandoval A."/>
            <person name="Bustamante F."/>
            <person name="Bustos P."/>
            <person name="Mancilla M."/>
        </authorList>
    </citation>
    <scope>NUCLEOTIDE SEQUENCE [LARGE SCALE GENOMIC DNA]</scope>
    <source>
        <strain evidence="12">B1-32597</strain>
    </source>
</reference>
<feature type="transmembrane region" description="Helical" evidence="9">
    <location>
        <begin position="364"/>
        <end position="386"/>
    </location>
</feature>
<feature type="transmembrane region" description="Helical" evidence="9">
    <location>
        <begin position="94"/>
        <end position="112"/>
    </location>
</feature>
<feature type="transmembrane region" description="Helical" evidence="9">
    <location>
        <begin position="307"/>
        <end position="328"/>
    </location>
</feature>
<proteinExistence type="inferred from homology"/>
<evidence type="ECO:0000313" key="12">
    <source>
        <dbReference type="Proteomes" id="UP000029558"/>
    </source>
</evidence>
<name>A0AAC8ZNR2_PISSA</name>
<keyword evidence="6" id="KW-0769">Symport</keyword>
<keyword evidence="5 9" id="KW-0812">Transmembrane</keyword>
<evidence type="ECO:0000256" key="1">
    <source>
        <dbReference type="ARBA" id="ARBA00004651"/>
    </source>
</evidence>
<dbReference type="GO" id="GO:0005886">
    <property type="term" value="C:plasma membrane"/>
    <property type="evidence" value="ECO:0007669"/>
    <property type="project" value="UniProtKB-SubCell"/>
</dbReference>
<dbReference type="Gene3D" id="1.20.1250.20">
    <property type="entry name" value="MFS general substrate transporter like domains"/>
    <property type="match status" value="1"/>
</dbReference>
<feature type="transmembrane region" description="Helical" evidence="9">
    <location>
        <begin position="160"/>
        <end position="183"/>
    </location>
</feature>
<evidence type="ECO:0000256" key="8">
    <source>
        <dbReference type="ARBA" id="ARBA00023136"/>
    </source>
</evidence>
<protein>
    <submittedName>
        <fullName evidence="11">Sugar (And other) transporter family protein</fullName>
    </submittedName>
</protein>
<dbReference type="InterPro" id="IPR020846">
    <property type="entry name" value="MFS_dom"/>
</dbReference>
<dbReference type="PROSITE" id="PS50850">
    <property type="entry name" value="MFS"/>
    <property type="match status" value="1"/>
</dbReference>
<evidence type="ECO:0000256" key="6">
    <source>
        <dbReference type="ARBA" id="ARBA00022847"/>
    </source>
</evidence>
<evidence type="ECO:0000256" key="9">
    <source>
        <dbReference type="SAM" id="Phobius"/>
    </source>
</evidence>
<keyword evidence="4" id="KW-1003">Cell membrane</keyword>
<evidence type="ECO:0000256" key="2">
    <source>
        <dbReference type="ARBA" id="ARBA00008240"/>
    </source>
</evidence>
<evidence type="ECO:0000256" key="7">
    <source>
        <dbReference type="ARBA" id="ARBA00022989"/>
    </source>
</evidence>
<evidence type="ECO:0000313" key="11">
    <source>
        <dbReference type="EMBL" id="ALB22379.1"/>
    </source>
</evidence>
<sequence length="460" mass="50710">MSPLSSINMNNDKNKNKKFLKFTLLASLGGTLEFFDFAIYALFSPYIAQVFFPGNSHINALLLTFGIFAAGYLARPLGGLIFGHIGDRFGRRHAFSHSIIIMAIGTMCIGLLPGYHHIGITAPLLLMLLRIIQGVSLGGEIPGSSIFTAEHLFNQNRRGMAIGMIFMFITLGNTLGGFIGAVLTHYFTPEQMLSFGWRIPFIIGFSIGIIAYFMRKNINETPVFQQMKTLKQPSRPAQIHTAKTLPLLQLIKDKPYSLLIALSLTALPAVTVSFILYLPTYLSYLNQPELITNTTSLNSSNHMYQHYISTTLSFFIYALGSMIFGALSDKLGRKCVMLIGCILTLFICGLIINKGNLTHLSATAAEILFAIILPLSVSLINGVYAISIIELFPSHIRNSGMGLSYNLGYALIGGTAPLLFTFLIQITKQSTAPLYLIVIYSLITLVGLYNYQSHFKTQLT</sequence>
<feature type="transmembrane region" description="Helical" evidence="9">
    <location>
        <begin position="118"/>
        <end position="139"/>
    </location>
</feature>
<feature type="transmembrane region" description="Helical" evidence="9">
    <location>
        <begin position="335"/>
        <end position="352"/>
    </location>
</feature>
<gene>
    <name evidence="11" type="ORF">KU39_1196</name>
</gene>
<evidence type="ECO:0000256" key="3">
    <source>
        <dbReference type="ARBA" id="ARBA00022448"/>
    </source>
</evidence>
<feature type="domain" description="Major facilitator superfamily (MFS) profile" evidence="10">
    <location>
        <begin position="22"/>
        <end position="456"/>
    </location>
</feature>
<keyword evidence="7 9" id="KW-1133">Transmembrane helix</keyword>